<dbReference type="AlphaFoldDB" id="D9PH80"/>
<organism evidence="1">
    <name type="scientific">sediment metagenome</name>
    <dbReference type="NCBI Taxonomy" id="749907"/>
    <lineage>
        <taxon>unclassified sequences</taxon>
        <taxon>metagenomes</taxon>
        <taxon>ecological metagenomes</taxon>
    </lineage>
</organism>
<comment type="caution">
    <text evidence="1">The sequence shown here is derived from an EMBL/GenBank/DDBJ whole genome shotgun (WGS) entry which is preliminary data.</text>
</comment>
<dbReference type="EMBL" id="ADZX01000356">
    <property type="protein sequence ID" value="EFK97107.1"/>
    <property type="molecule type" value="Genomic_DNA"/>
</dbReference>
<name>D9PH80_9ZZZZ</name>
<evidence type="ECO:0000313" key="1">
    <source>
        <dbReference type="EMBL" id="EFK97107.1"/>
    </source>
</evidence>
<gene>
    <name evidence="1" type="ORF">LDC_0880</name>
</gene>
<accession>D9PH80</accession>
<proteinExistence type="predicted"/>
<reference evidence="1" key="2">
    <citation type="journal article" date="2011" name="Microb. Ecol.">
        <title>Taxonomic and Functional Metagenomic Profiling of the Microbial Community in the Anoxic Sediment of a Sub-saline Shallow Lake (Laguna de Carrizo, Central Spain).</title>
        <authorList>
            <person name="Ferrer M."/>
            <person name="Guazzaroni M.E."/>
            <person name="Richter M."/>
            <person name="Garcia-Salamanca A."/>
            <person name="Yarza P."/>
            <person name="Suarez-Suarez A."/>
            <person name="Solano J."/>
            <person name="Alcaide M."/>
            <person name="van Dillewijn P."/>
            <person name="Molina-Henares M.A."/>
            <person name="Lopez-Cortes N."/>
            <person name="Al-Ramahi Y."/>
            <person name="Guerrero C."/>
            <person name="Acosta A."/>
            <person name="de Eugenio L.I."/>
            <person name="Martinez V."/>
            <person name="Marques S."/>
            <person name="Rojo F."/>
            <person name="Santero E."/>
            <person name="Genilloud O."/>
            <person name="Perez-Perez J."/>
            <person name="Rossello-Mora R."/>
            <person name="Ramos J.L."/>
        </authorList>
    </citation>
    <scope>NUCLEOTIDE SEQUENCE</scope>
</reference>
<protein>
    <submittedName>
        <fullName evidence="1">Uncharacterized protein</fullName>
    </submittedName>
</protein>
<reference evidence="1" key="1">
    <citation type="submission" date="2010-07" db="EMBL/GenBank/DDBJ databases">
        <authorList>
            <consortium name="CONSOLIDER consortium CSD2007-00005"/>
            <person name="Guazzaroni M.-E."/>
            <person name="Richter M."/>
            <person name="Garcia-Salamanca A."/>
            <person name="Yarza P."/>
            <person name="Ferrer M."/>
        </authorList>
    </citation>
    <scope>NUCLEOTIDE SEQUENCE</scope>
</reference>
<sequence length="90" mass="10489">MAQTKEKAQIRHAKMRASERYGLNLSDHEYFNLCNIIRKGGARIVDKQSNRVSIHELSWKNIDMTVVYDKLRGTIVSFLPNSDRFDSVEF</sequence>